<evidence type="ECO:0000256" key="1">
    <source>
        <dbReference type="SAM" id="MobiDB-lite"/>
    </source>
</evidence>
<evidence type="ECO:0000259" key="2">
    <source>
        <dbReference type="Pfam" id="PF19189"/>
    </source>
</evidence>
<dbReference type="PANTHER" id="PTHR39468">
    <property type="entry name" value="CHROMOSOME 7, WHOLE GENOME SHOTGUN SEQUENCE"/>
    <property type="match status" value="1"/>
</dbReference>
<dbReference type="PANTHER" id="PTHR39468:SF1">
    <property type="entry name" value="MTF2-LIKE C-TERMINAL DOMAIN-CONTAINING PROTEIN"/>
    <property type="match status" value="1"/>
</dbReference>
<dbReference type="Pfam" id="PF19189">
    <property type="entry name" value="Mtf2"/>
    <property type="match status" value="1"/>
</dbReference>
<comment type="caution">
    <text evidence="3">The sequence shown here is derived from an EMBL/GenBank/DDBJ whole genome shotgun (WGS) entry which is preliminary data.</text>
</comment>
<dbReference type="InterPro" id="IPR040009">
    <property type="entry name" value="Mtf2/C5D6.12-like"/>
</dbReference>
<protein>
    <recommendedName>
        <fullName evidence="2">Mtf2-like C-terminal domain-containing protein</fullName>
    </recommendedName>
</protein>
<organism evidence="3 4">
    <name type="scientific">Trichoderma cornu-damae</name>
    <dbReference type="NCBI Taxonomy" id="654480"/>
    <lineage>
        <taxon>Eukaryota</taxon>
        <taxon>Fungi</taxon>
        <taxon>Dikarya</taxon>
        <taxon>Ascomycota</taxon>
        <taxon>Pezizomycotina</taxon>
        <taxon>Sordariomycetes</taxon>
        <taxon>Hypocreomycetidae</taxon>
        <taxon>Hypocreales</taxon>
        <taxon>Hypocreaceae</taxon>
        <taxon>Trichoderma</taxon>
    </lineage>
</organism>
<name>A0A9P8TV32_9HYPO</name>
<evidence type="ECO:0000313" key="4">
    <source>
        <dbReference type="Proteomes" id="UP000827724"/>
    </source>
</evidence>
<dbReference type="InterPro" id="IPR043837">
    <property type="entry name" value="Mtf2-like_C"/>
</dbReference>
<proteinExistence type="predicted"/>
<gene>
    <name evidence="3" type="ORF">Trco_002487</name>
</gene>
<feature type="compositionally biased region" description="Polar residues" evidence="1">
    <location>
        <begin position="182"/>
        <end position="191"/>
    </location>
</feature>
<dbReference type="EMBL" id="JAIWOZ010000002">
    <property type="protein sequence ID" value="KAH6609141.1"/>
    <property type="molecule type" value="Genomic_DNA"/>
</dbReference>
<sequence>MAGSSSDRASTITPSEAQIFKGIFHEIAQGKMPPAKRRVPLQRVRDGFQNLGDAPATNSEKDGPGSARSLGEKARITEFRQKFLRRYPRSLQDAAQIALGLYEIRPQDSDSDSGQEAQMMEMGGADEATWAERTDRELARSEECERVESLMKECKTDAELWRVMEKEVFSLPEKLHIAQAGQSGLNRQASRGNKKGHRQSSATLEGEEVSLYQEQSASETASQDEERVMNIYGPLYSRFLSTALDLFSAAFARPSPYIFQILPRIKELGLPSFVLGVSTPFYVKLAQVHWHRFGDADSAIDMLQEMDSAGLSANTEVNDLISQLYYHLHACTWGAQGPFVMAMMESPPYDSALLRRLEDIERRLDNRHMTA</sequence>
<accession>A0A9P8TV32</accession>
<dbReference type="Proteomes" id="UP000827724">
    <property type="component" value="Unassembled WGS sequence"/>
</dbReference>
<dbReference type="OrthoDB" id="2444174at2759"/>
<reference evidence="3" key="1">
    <citation type="submission" date="2021-08" db="EMBL/GenBank/DDBJ databases">
        <title>Chromosome-Level Trichoderma cornu-damae using Hi-C Data.</title>
        <authorList>
            <person name="Kim C.S."/>
        </authorList>
    </citation>
    <scope>NUCLEOTIDE SEQUENCE</scope>
    <source>
        <strain evidence="3">KA19-0412C</strain>
    </source>
</reference>
<dbReference type="AlphaFoldDB" id="A0A9P8TV32"/>
<feature type="compositionally biased region" description="Polar residues" evidence="1">
    <location>
        <begin position="212"/>
        <end position="221"/>
    </location>
</feature>
<feature type="domain" description="Mtf2-like C-terminal" evidence="2">
    <location>
        <begin position="145"/>
        <end position="330"/>
    </location>
</feature>
<feature type="region of interest" description="Disordered" evidence="1">
    <location>
        <begin position="44"/>
        <end position="71"/>
    </location>
</feature>
<feature type="region of interest" description="Disordered" evidence="1">
    <location>
        <begin position="182"/>
        <end position="224"/>
    </location>
</feature>
<keyword evidence="4" id="KW-1185">Reference proteome</keyword>
<evidence type="ECO:0000313" key="3">
    <source>
        <dbReference type="EMBL" id="KAH6609141.1"/>
    </source>
</evidence>
<dbReference type="GO" id="GO:0005739">
    <property type="term" value="C:mitochondrion"/>
    <property type="evidence" value="ECO:0007669"/>
    <property type="project" value="InterPro"/>
</dbReference>